<dbReference type="PROSITE" id="PS00041">
    <property type="entry name" value="HTH_ARAC_FAMILY_1"/>
    <property type="match status" value="1"/>
</dbReference>
<feature type="region of interest" description="Disordered" evidence="4">
    <location>
        <begin position="333"/>
        <end position="354"/>
    </location>
</feature>
<dbReference type="GO" id="GO:0003700">
    <property type="term" value="F:DNA-binding transcription factor activity"/>
    <property type="evidence" value="ECO:0007669"/>
    <property type="project" value="InterPro"/>
</dbReference>
<keyword evidence="3" id="KW-0804">Transcription</keyword>
<evidence type="ECO:0000256" key="4">
    <source>
        <dbReference type="SAM" id="MobiDB-lite"/>
    </source>
</evidence>
<name>A0A7Z0JCF6_9ACTN</name>
<evidence type="ECO:0000256" key="1">
    <source>
        <dbReference type="ARBA" id="ARBA00023015"/>
    </source>
</evidence>
<dbReference type="InterPro" id="IPR018060">
    <property type="entry name" value="HTH_AraC"/>
</dbReference>
<evidence type="ECO:0000313" key="7">
    <source>
        <dbReference type="Proteomes" id="UP000572051"/>
    </source>
</evidence>
<keyword evidence="2 6" id="KW-0238">DNA-binding</keyword>
<dbReference type="SMART" id="SM00342">
    <property type="entry name" value="HTH_ARAC"/>
    <property type="match status" value="1"/>
</dbReference>
<keyword evidence="1" id="KW-0805">Transcription regulation</keyword>
<dbReference type="EMBL" id="JACCFS010000001">
    <property type="protein sequence ID" value="NYJ37383.1"/>
    <property type="molecule type" value="Genomic_DNA"/>
</dbReference>
<organism evidence="6 7">
    <name type="scientific">Nocardiopsis aegyptia</name>
    <dbReference type="NCBI Taxonomy" id="220378"/>
    <lineage>
        <taxon>Bacteria</taxon>
        <taxon>Bacillati</taxon>
        <taxon>Actinomycetota</taxon>
        <taxon>Actinomycetes</taxon>
        <taxon>Streptosporangiales</taxon>
        <taxon>Nocardiopsidaceae</taxon>
        <taxon>Nocardiopsis</taxon>
    </lineage>
</organism>
<proteinExistence type="predicted"/>
<dbReference type="PANTHER" id="PTHR46796">
    <property type="entry name" value="HTH-TYPE TRANSCRIPTIONAL ACTIVATOR RHAS-RELATED"/>
    <property type="match status" value="1"/>
</dbReference>
<keyword evidence="7" id="KW-1185">Reference proteome</keyword>
<dbReference type="RefSeq" id="WP_179828061.1">
    <property type="nucleotide sequence ID" value="NZ_JACCFS010000001.1"/>
</dbReference>
<evidence type="ECO:0000256" key="2">
    <source>
        <dbReference type="ARBA" id="ARBA00023125"/>
    </source>
</evidence>
<dbReference type="GO" id="GO:0043565">
    <property type="term" value="F:sequence-specific DNA binding"/>
    <property type="evidence" value="ECO:0007669"/>
    <property type="project" value="InterPro"/>
</dbReference>
<dbReference type="Pfam" id="PF12833">
    <property type="entry name" value="HTH_18"/>
    <property type="match status" value="1"/>
</dbReference>
<reference evidence="6 7" key="1">
    <citation type="submission" date="2020-07" db="EMBL/GenBank/DDBJ databases">
        <title>Sequencing the genomes of 1000 actinobacteria strains.</title>
        <authorList>
            <person name="Klenk H.-P."/>
        </authorList>
    </citation>
    <scope>NUCLEOTIDE SEQUENCE [LARGE SCALE GENOMIC DNA]</scope>
    <source>
        <strain evidence="6 7">DSM 44442</strain>
    </source>
</reference>
<dbReference type="PRINTS" id="PR00032">
    <property type="entry name" value="HTHARAC"/>
</dbReference>
<dbReference type="InterPro" id="IPR032783">
    <property type="entry name" value="AraC_lig"/>
</dbReference>
<evidence type="ECO:0000259" key="5">
    <source>
        <dbReference type="PROSITE" id="PS01124"/>
    </source>
</evidence>
<dbReference type="Gene3D" id="1.10.10.60">
    <property type="entry name" value="Homeodomain-like"/>
    <property type="match status" value="2"/>
</dbReference>
<accession>A0A7Z0JCF6</accession>
<dbReference type="PANTHER" id="PTHR46796:SF13">
    <property type="entry name" value="HTH-TYPE TRANSCRIPTIONAL ACTIVATOR RHAS"/>
    <property type="match status" value="1"/>
</dbReference>
<dbReference type="InterPro" id="IPR009057">
    <property type="entry name" value="Homeodomain-like_sf"/>
</dbReference>
<dbReference type="Pfam" id="PF12852">
    <property type="entry name" value="Cupin_6"/>
    <property type="match status" value="1"/>
</dbReference>
<dbReference type="Proteomes" id="UP000572051">
    <property type="component" value="Unassembled WGS sequence"/>
</dbReference>
<dbReference type="InterPro" id="IPR050204">
    <property type="entry name" value="AraC_XylS_family_regulators"/>
</dbReference>
<sequence length="354" mass="37479">MDVLSDVITTVRTGRPVAARVEWYAPWGLHLPGSGGGSFQVVLQGASWLFVEGEEPRRLAVGDVVLLPHGQGHTLADSPDTPVTDLHEALRPGEGGDGAGRGGGRPGAPVAELVCGRGGLRPFRTAALGDRDAGGPPACVTVGGSYHSRPARRHPLLTELPRVVHLPHRVGARAELAAAVDLLGGELDRPRQGSDAVIPSLLDMLLLFILRAYLEEQGPERTCGWVGALRDPAVSAAVRAVHEDPAHPWSVAELGERAGLSRAAFSKRFTGMVGQSPLAYVTWWRLTTAAHLLREGELPLGAIAAKVGYRSQFAFANAFKREFGVAPGRYRAGAPPEDLERHVSAANGGTHTRA</sequence>
<evidence type="ECO:0000256" key="3">
    <source>
        <dbReference type="ARBA" id="ARBA00023163"/>
    </source>
</evidence>
<gene>
    <name evidence="6" type="ORF">HNR10_005264</name>
</gene>
<dbReference type="SUPFAM" id="SSF46689">
    <property type="entry name" value="Homeodomain-like"/>
    <property type="match status" value="2"/>
</dbReference>
<dbReference type="InterPro" id="IPR018062">
    <property type="entry name" value="HTH_AraC-typ_CS"/>
</dbReference>
<dbReference type="AlphaFoldDB" id="A0A7Z0JCF6"/>
<evidence type="ECO:0000313" key="6">
    <source>
        <dbReference type="EMBL" id="NYJ37383.1"/>
    </source>
</evidence>
<protein>
    <submittedName>
        <fullName evidence="6">AraC-like DNA-binding protein</fullName>
    </submittedName>
</protein>
<feature type="domain" description="HTH araC/xylS-type" evidence="5">
    <location>
        <begin position="235"/>
        <end position="333"/>
    </location>
</feature>
<comment type="caution">
    <text evidence="6">The sequence shown here is derived from an EMBL/GenBank/DDBJ whole genome shotgun (WGS) entry which is preliminary data.</text>
</comment>
<dbReference type="PROSITE" id="PS01124">
    <property type="entry name" value="HTH_ARAC_FAMILY_2"/>
    <property type="match status" value="1"/>
</dbReference>
<dbReference type="InterPro" id="IPR020449">
    <property type="entry name" value="Tscrpt_reg_AraC-type_HTH"/>
</dbReference>